<dbReference type="Proteomes" id="UP000812440">
    <property type="component" value="Chromosome 5"/>
</dbReference>
<feature type="region of interest" description="Disordered" evidence="1">
    <location>
        <begin position="35"/>
        <end position="81"/>
    </location>
</feature>
<feature type="compositionally biased region" description="Basic and acidic residues" evidence="1">
    <location>
        <begin position="71"/>
        <end position="81"/>
    </location>
</feature>
<evidence type="ECO:0000313" key="3">
    <source>
        <dbReference type="Proteomes" id="UP000812440"/>
    </source>
</evidence>
<evidence type="ECO:0000313" key="2">
    <source>
        <dbReference type="EMBL" id="KAG8443745.1"/>
    </source>
</evidence>
<feature type="compositionally biased region" description="Polar residues" evidence="1">
    <location>
        <begin position="40"/>
        <end position="60"/>
    </location>
</feature>
<dbReference type="AlphaFoldDB" id="A0A8T2JEJ9"/>
<accession>A0A8T2JEJ9</accession>
<evidence type="ECO:0000256" key="1">
    <source>
        <dbReference type="SAM" id="MobiDB-lite"/>
    </source>
</evidence>
<protein>
    <submittedName>
        <fullName evidence="2">Uncharacterized protein</fullName>
    </submittedName>
</protein>
<name>A0A8T2JEJ9_9PIPI</name>
<reference evidence="2" key="1">
    <citation type="thesis" date="2020" institute="ProQuest LLC" country="789 East Eisenhower Parkway, Ann Arbor, MI, USA">
        <title>Comparative Genomics and Chromosome Evolution.</title>
        <authorList>
            <person name="Mudd A.B."/>
        </authorList>
    </citation>
    <scope>NUCLEOTIDE SEQUENCE</scope>
    <source>
        <strain evidence="2">Female2</strain>
        <tissue evidence="2">Blood</tissue>
    </source>
</reference>
<dbReference type="EMBL" id="JAACNH010000004">
    <property type="protein sequence ID" value="KAG8443745.1"/>
    <property type="molecule type" value="Genomic_DNA"/>
</dbReference>
<proteinExistence type="predicted"/>
<organism evidence="2 3">
    <name type="scientific">Hymenochirus boettgeri</name>
    <name type="common">Congo dwarf clawed frog</name>
    <dbReference type="NCBI Taxonomy" id="247094"/>
    <lineage>
        <taxon>Eukaryota</taxon>
        <taxon>Metazoa</taxon>
        <taxon>Chordata</taxon>
        <taxon>Craniata</taxon>
        <taxon>Vertebrata</taxon>
        <taxon>Euteleostomi</taxon>
        <taxon>Amphibia</taxon>
        <taxon>Batrachia</taxon>
        <taxon>Anura</taxon>
        <taxon>Pipoidea</taxon>
        <taxon>Pipidae</taxon>
        <taxon>Pipinae</taxon>
        <taxon>Hymenochirus</taxon>
    </lineage>
</organism>
<comment type="caution">
    <text evidence="2">The sequence shown here is derived from an EMBL/GenBank/DDBJ whole genome shotgun (WGS) entry which is preliminary data.</text>
</comment>
<gene>
    <name evidence="2" type="ORF">GDO86_009064</name>
</gene>
<dbReference type="OrthoDB" id="9441981at2759"/>
<keyword evidence="3" id="KW-1185">Reference proteome</keyword>
<sequence length="81" mass="9909">MSQADKTLWEAYEKRETWCMVEKHPNQYWDRHERRHFSHQTRSVLNRPQPQVTESRSAWANVNPPHREKRHFFDAGKSHLV</sequence>